<keyword evidence="2" id="KW-1185">Reference proteome</keyword>
<organism evidence="1 2">
    <name type="scientific">Spirosoma profusum</name>
    <dbReference type="NCBI Taxonomy" id="2771354"/>
    <lineage>
        <taxon>Bacteria</taxon>
        <taxon>Pseudomonadati</taxon>
        <taxon>Bacteroidota</taxon>
        <taxon>Cytophagia</taxon>
        <taxon>Cytophagales</taxon>
        <taxon>Cytophagaceae</taxon>
        <taxon>Spirosoma</taxon>
    </lineage>
</organism>
<proteinExistence type="predicted"/>
<dbReference type="AlphaFoldDB" id="A0A927AV15"/>
<dbReference type="EMBL" id="JACWZY010000040">
    <property type="protein sequence ID" value="MBD2704943.1"/>
    <property type="molecule type" value="Genomic_DNA"/>
</dbReference>
<accession>A0A927AV15</accession>
<dbReference type="Proteomes" id="UP000598820">
    <property type="component" value="Unassembled WGS sequence"/>
</dbReference>
<reference evidence="1" key="1">
    <citation type="submission" date="2020-09" db="EMBL/GenBank/DDBJ databases">
        <authorList>
            <person name="Kim M.K."/>
        </authorList>
    </citation>
    <scope>NUCLEOTIDE SEQUENCE</scope>
    <source>
        <strain evidence="1">BT702</strain>
    </source>
</reference>
<gene>
    <name evidence="1" type="ORF">IC229_30205</name>
</gene>
<sequence>MNPFNPSGNYYPITFKPQKRILLRNILWNNDQIGQISEANKDSSAAWSLWIERMRSQGQGIEPTMVESLRQRFNTFHDFADLVAMLRESAVESQSNKRWTSRFIFPFGANAIYEDLDSKESFSRDYINFTRTGELLYLMLSRSAFATDLTPKLKNLLEGHNIWNSLLGLLQHDDVTDNLSTRGKSYLPYIKHPIYDELGRDWLTLFNLELPGYDVISHLVTLGAYYIMLYQLKIAAEWNQTDKRTYFICEVVAPRKTLVRELSILNYQENATLPSKAIDSYINRIEQSTDWQEILLESPSTADAHARCKQYLMETVWWDGEDSASTPEALLADLKEQVQQRHKQHEGNVHREIGRDIGFISRRGTTRFRYAPTDSLLKTLLLANVPTRMEFREFLALLFDRYGLVFGEREAIQVVESDSFDKRPFDLNTTRLEQRLSSLGMLRRLSDGCAYVINPLI</sequence>
<protein>
    <submittedName>
        <fullName evidence="1">Uncharacterized protein</fullName>
    </submittedName>
</protein>
<name>A0A927AV15_9BACT</name>
<evidence type="ECO:0000313" key="1">
    <source>
        <dbReference type="EMBL" id="MBD2704943.1"/>
    </source>
</evidence>
<evidence type="ECO:0000313" key="2">
    <source>
        <dbReference type="Proteomes" id="UP000598820"/>
    </source>
</evidence>
<comment type="caution">
    <text evidence="1">The sequence shown here is derived from an EMBL/GenBank/DDBJ whole genome shotgun (WGS) entry which is preliminary data.</text>
</comment>